<proteinExistence type="predicted"/>
<name>A0A0D1E011_MYCMD</name>
<dbReference type="EMBL" id="CM003145">
    <property type="protein sequence ID" value="KIS69241.1"/>
    <property type="molecule type" value="Genomic_DNA"/>
</dbReference>
<dbReference type="Proteomes" id="UP000000561">
    <property type="component" value="Chromosome 6"/>
</dbReference>
<reference evidence="1 2" key="1">
    <citation type="journal article" date="2006" name="Nature">
        <title>Insights from the genome of the biotrophic fungal plant pathogen Ustilago maydis.</title>
        <authorList>
            <person name="Kamper J."/>
            <person name="Kahmann R."/>
            <person name="Bolker M."/>
            <person name="Ma L.J."/>
            <person name="Brefort T."/>
            <person name="Saville B.J."/>
            <person name="Banuett F."/>
            <person name="Kronstad J.W."/>
            <person name="Gold S.E."/>
            <person name="Muller O."/>
            <person name="Perlin M.H."/>
            <person name="Wosten H.A."/>
            <person name="de Vries R."/>
            <person name="Ruiz-Herrera J."/>
            <person name="Reynaga-Pena C.G."/>
            <person name="Snetselaar K."/>
            <person name="McCann M."/>
            <person name="Perez-Martin J."/>
            <person name="Feldbrugge M."/>
            <person name="Basse C.W."/>
            <person name="Steinberg G."/>
            <person name="Ibeas J.I."/>
            <person name="Holloman W."/>
            <person name="Guzman P."/>
            <person name="Farman M."/>
            <person name="Stajich J.E."/>
            <person name="Sentandreu R."/>
            <person name="Gonzalez-Prieto J.M."/>
            <person name="Kennell J.C."/>
            <person name="Molina L."/>
            <person name="Schirawski J."/>
            <person name="Mendoza-Mendoza A."/>
            <person name="Greilinger D."/>
            <person name="Munch K."/>
            <person name="Rossel N."/>
            <person name="Scherer M."/>
            <person name="Vranes M."/>
            <person name="Ladendorf O."/>
            <person name="Vincon V."/>
            <person name="Fuchs U."/>
            <person name="Sandrock B."/>
            <person name="Meng S."/>
            <person name="Ho E.C."/>
            <person name="Cahill M.J."/>
            <person name="Boyce K.J."/>
            <person name="Klose J."/>
            <person name="Klosterman S.J."/>
            <person name="Deelstra H.J."/>
            <person name="Ortiz-Castellanos L."/>
            <person name="Li W."/>
            <person name="Sanchez-Alonso P."/>
            <person name="Schreier P.H."/>
            <person name="Hauser-Hahn I."/>
            <person name="Vaupel M."/>
            <person name="Koopmann E."/>
            <person name="Friedrich G."/>
            <person name="Voss H."/>
            <person name="Schluter T."/>
            <person name="Margolis J."/>
            <person name="Platt D."/>
            <person name="Swimmer C."/>
            <person name="Gnirke A."/>
            <person name="Chen F."/>
            <person name="Vysotskaia V."/>
            <person name="Mannhaupt G."/>
            <person name="Guldener U."/>
            <person name="Munsterkotter M."/>
            <person name="Haase D."/>
            <person name="Oesterheld M."/>
            <person name="Mewes H.W."/>
            <person name="Mauceli E.W."/>
            <person name="DeCaprio D."/>
            <person name="Wade C.M."/>
            <person name="Butler J."/>
            <person name="Young S."/>
            <person name="Jaffe D.B."/>
            <person name="Calvo S."/>
            <person name="Nusbaum C."/>
            <person name="Galagan J."/>
            <person name="Birren B.W."/>
        </authorList>
    </citation>
    <scope>NUCLEOTIDE SEQUENCE [LARGE SCALE GENOMIC DNA]</scope>
    <source>
        <strain evidence="2">DSM 14603 / FGSC 9021 / UM521</strain>
    </source>
</reference>
<dbReference type="VEuPathDB" id="FungiDB:UMAG_02589"/>
<gene>
    <name evidence="1" type="ORF">UMAG_02589</name>
</gene>
<keyword evidence="2" id="KW-1185">Reference proteome</keyword>
<dbReference type="KEGG" id="uma:UMAG_02589"/>
<dbReference type="AlphaFoldDB" id="A0A0D1E011"/>
<organism evidence="1 2">
    <name type="scientific">Mycosarcoma maydis</name>
    <name type="common">Corn smut fungus</name>
    <name type="synonym">Ustilago maydis</name>
    <dbReference type="NCBI Taxonomy" id="5270"/>
    <lineage>
        <taxon>Eukaryota</taxon>
        <taxon>Fungi</taxon>
        <taxon>Dikarya</taxon>
        <taxon>Basidiomycota</taxon>
        <taxon>Ustilaginomycotina</taxon>
        <taxon>Ustilaginomycetes</taxon>
        <taxon>Ustilaginales</taxon>
        <taxon>Ustilaginaceae</taxon>
        <taxon>Mycosarcoma</taxon>
    </lineage>
</organism>
<dbReference type="GeneID" id="23563302"/>
<evidence type="ECO:0000313" key="1">
    <source>
        <dbReference type="EMBL" id="KIS69241.1"/>
    </source>
</evidence>
<dbReference type="RefSeq" id="XP_011388991.1">
    <property type="nucleotide sequence ID" value="XM_011390689.1"/>
</dbReference>
<evidence type="ECO:0000313" key="2">
    <source>
        <dbReference type="Proteomes" id="UP000000561"/>
    </source>
</evidence>
<dbReference type="InParanoid" id="A0A0D1E011"/>
<protein>
    <submittedName>
        <fullName evidence="1">Uncharacterized protein</fullName>
    </submittedName>
</protein>
<accession>A0A0D1E011</accession>
<sequence length="107" mass="12070">MVLIGMRWQHGDGTWHYHGTTAHQHDCQGLLQADAAADVAKCIEYRPGVAKLELSEATNKSHENLNQPVFYETTHRAAQRTCSKNRIDSIEYRSDSYALEEILVVTA</sequence>